<proteinExistence type="inferred from homology"/>
<dbReference type="SUPFAM" id="SSF53639">
    <property type="entry name" value="AraD/HMP-PK domain-like"/>
    <property type="match status" value="1"/>
</dbReference>
<dbReference type="GO" id="GO:0051015">
    <property type="term" value="F:actin filament binding"/>
    <property type="evidence" value="ECO:0007669"/>
    <property type="project" value="TreeGrafter"/>
</dbReference>
<dbReference type="Gene3D" id="3.40.225.10">
    <property type="entry name" value="Class II aldolase/adducin N-terminal domain"/>
    <property type="match status" value="1"/>
</dbReference>
<gene>
    <name evidence="3" type="ORF">F8237_34145</name>
</gene>
<organism evidence="3 4">
    <name type="scientific">Bradyrhizobium betae</name>
    <dbReference type="NCBI Taxonomy" id="244734"/>
    <lineage>
        <taxon>Bacteria</taxon>
        <taxon>Pseudomonadati</taxon>
        <taxon>Pseudomonadota</taxon>
        <taxon>Alphaproteobacteria</taxon>
        <taxon>Hyphomicrobiales</taxon>
        <taxon>Nitrobacteraceae</taxon>
        <taxon>Bradyrhizobium</taxon>
    </lineage>
</organism>
<dbReference type="PANTHER" id="PTHR10672:SF3">
    <property type="entry name" value="PROTEIN HU-LI TAI SHAO"/>
    <property type="match status" value="1"/>
</dbReference>
<name>A0A5P6PFG9_9BRAD</name>
<sequence length="292" mass="31987">MAPAGADAQASALYKADSSRPTKVSFAMAHSLHSTSSAPEPVRSNRPDLATDAIRTAREDLAACFRMAARNGFEEGICNHFSAVVPGHDDLFLVNPYGYAFRELTASKLLICDFHGNVLDGEGVPEATAFYIHAEMHKRLPRAKVAFHTHMPYATALSMTEGDPLIWAGQTALKFYGRTAVDRDYNGLALDNREGARIASAVGDADIVFMKHHGVMVLGPTIAEAWDDLYYLERAAEVQVLAMSTGRKVLPVDPAIAAETYKQMREGDSESARLHLAAVRRQLDAEEPQYRH</sequence>
<dbReference type="GO" id="GO:0005856">
    <property type="term" value="C:cytoskeleton"/>
    <property type="evidence" value="ECO:0007669"/>
    <property type="project" value="TreeGrafter"/>
</dbReference>
<dbReference type="EMBL" id="CP044543">
    <property type="protein sequence ID" value="QFI76990.1"/>
    <property type="molecule type" value="Genomic_DNA"/>
</dbReference>
<dbReference type="FunFam" id="3.40.225.10:FF:000009">
    <property type="entry name" value="Class II aldolase/adducin N-terminal"/>
    <property type="match status" value="1"/>
</dbReference>
<dbReference type="InterPro" id="IPR051017">
    <property type="entry name" value="Aldolase-II_Adducin_sf"/>
</dbReference>
<dbReference type="OrthoDB" id="5291399at2"/>
<evidence type="ECO:0000313" key="3">
    <source>
        <dbReference type="EMBL" id="QFI76990.1"/>
    </source>
</evidence>
<dbReference type="InterPro" id="IPR036409">
    <property type="entry name" value="Aldolase_II/adducin_N_sf"/>
</dbReference>
<evidence type="ECO:0000256" key="1">
    <source>
        <dbReference type="ARBA" id="ARBA00037961"/>
    </source>
</evidence>
<dbReference type="InterPro" id="IPR001303">
    <property type="entry name" value="Aldolase_II/adducin_N"/>
</dbReference>
<evidence type="ECO:0000313" key="4">
    <source>
        <dbReference type="Proteomes" id="UP000325641"/>
    </source>
</evidence>
<protein>
    <submittedName>
        <fullName evidence="3">Aldolase</fullName>
    </submittedName>
</protein>
<dbReference type="AlphaFoldDB" id="A0A5P6PFG9"/>
<dbReference type="KEGG" id="bbet:F8237_34145"/>
<evidence type="ECO:0000259" key="2">
    <source>
        <dbReference type="SMART" id="SM01007"/>
    </source>
</evidence>
<dbReference type="Proteomes" id="UP000325641">
    <property type="component" value="Chromosome"/>
</dbReference>
<feature type="domain" description="Class II aldolase/adducin N-terminal" evidence="2">
    <location>
        <begin position="59"/>
        <end position="240"/>
    </location>
</feature>
<dbReference type="PANTHER" id="PTHR10672">
    <property type="entry name" value="ADDUCIN"/>
    <property type="match status" value="1"/>
</dbReference>
<comment type="similarity">
    <text evidence="1">Belongs to the aldolase class II family.</text>
</comment>
<dbReference type="SMART" id="SM01007">
    <property type="entry name" value="Aldolase_II"/>
    <property type="match status" value="1"/>
</dbReference>
<dbReference type="Pfam" id="PF00596">
    <property type="entry name" value="Aldolase_II"/>
    <property type="match status" value="1"/>
</dbReference>
<accession>A0A5P6PFG9</accession>
<dbReference type="NCBIfam" id="NF005068">
    <property type="entry name" value="PRK06486.1"/>
    <property type="match status" value="1"/>
</dbReference>
<reference evidence="4" key="1">
    <citation type="submission" date="2019-10" db="EMBL/GenBank/DDBJ databases">
        <title>Complete Genome Sequence of Bradyrhizobium betae type strain PL7HG1T.</title>
        <authorList>
            <person name="Bromfield E.S.P."/>
            <person name="Cloutier S."/>
        </authorList>
    </citation>
    <scope>NUCLEOTIDE SEQUENCE [LARGE SCALE GENOMIC DNA]</scope>
    <source>
        <strain evidence="4">PL7HG1</strain>
    </source>
</reference>